<dbReference type="InterPro" id="IPR048840">
    <property type="entry name" value="PolA_pol_NTPase"/>
</dbReference>
<dbReference type="OrthoDB" id="412748at2759"/>
<comment type="subcellular location">
    <subcellularLocation>
        <location evidence="3">Nucleus</location>
    </subcellularLocation>
</comment>
<feature type="domain" description="Poly(A) polymerase RNA-binding" evidence="14">
    <location>
        <begin position="302"/>
        <end position="362"/>
    </location>
</feature>
<dbReference type="InterPro" id="IPR043519">
    <property type="entry name" value="NT_sf"/>
</dbReference>
<dbReference type="Pfam" id="PF04928">
    <property type="entry name" value="PAP_central"/>
    <property type="match status" value="1"/>
</dbReference>
<keyword evidence="11" id="KW-0460">Magnesium</keyword>
<dbReference type="SUPFAM" id="SSF81631">
    <property type="entry name" value="PAP/OAS1 substrate-binding domain"/>
    <property type="match status" value="1"/>
</dbReference>
<keyword evidence="13" id="KW-0812">Transmembrane</keyword>
<dbReference type="SUPFAM" id="SSF81301">
    <property type="entry name" value="Nucleotidyltransferase"/>
    <property type="match status" value="1"/>
</dbReference>
<dbReference type="EMBL" id="MPUH01000250">
    <property type="protein sequence ID" value="OMJ85025.1"/>
    <property type="molecule type" value="Genomic_DNA"/>
</dbReference>
<evidence type="ECO:0000256" key="10">
    <source>
        <dbReference type="ARBA" id="ARBA00022840"/>
    </source>
</evidence>
<keyword evidence="6" id="KW-0507">mRNA processing</keyword>
<evidence type="ECO:0000313" key="17">
    <source>
        <dbReference type="EMBL" id="OMJ85025.1"/>
    </source>
</evidence>
<keyword evidence="8" id="KW-0479">Metal-binding</keyword>
<evidence type="ECO:0000256" key="1">
    <source>
        <dbReference type="ARBA" id="ARBA00001936"/>
    </source>
</evidence>
<dbReference type="GO" id="GO:0006397">
    <property type="term" value="P:mRNA processing"/>
    <property type="evidence" value="ECO:0007669"/>
    <property type="project" value="UniProtKB-KW"/>
</dbReference>
<gene>
    <name evidence="17" type="ORF">SteCoe_13747</name>
</gene>
<evidence type="ECO:0000256" key="3">
    <source>
        <dbReference type="ARBA" id="ARBA00004123"/>
    </source>
</evidence>
<accession>A0A1R2C7W1</accession>
<evidence type="ECO:0000256" key="4">
    <source>
        <dbReference type="ARBA" id="ARBA00010912"/>
    </source>
</evidence>
<feature type="domain" description="Poly(A) polymerase central" evidence="15">
    <location>
        <begin position="165"/>
        <end position="300"/>
    </location>
</feature>
<organism evidence="17 18">
    <name type="scientific">Stentor coeruleus</name>
    <dbReference type="NCBI Taxonomy" id="5963"/>
    <lineage>
        <taxon>Eukaryota</taxon>
        <taxon>Sar</taxon>
        <taxon>Alveolata</taxon>
        <taxon>Ciliophora</taxon>
        <taxon>Postciliodesmatophora</taxon>
        <taxon>Heterotrichea</taxon>
        <taxon>Heterotrichida</taxon>
        <taxon>Stentoridae</taxon>
        <taxon>Stentor</taxon>
    </lineage>
</organism>
<evidence type="ECO:0000256" key="2">
    <source>
        <dbReference type="ARBA" id="ARBA00001946"/>
    </source>
</evidence>
<dbReference type="AlphaFoldDB" id="A0A1R2C7W1"/>
<keyword evidence="9" id="KW-0547">Nucleotide-binding</keyword>
<feature type="domain" description="Poly(A) polymerase nucleotidyltransferase" evidence="16">
    <location>
        <begin position="48"/>
        <end position="160"/>
    </location>
</feature>
<keyword evidence="18" id="KW-1185">Reference proteome</keyword>
<keyword evidence="13" id="KW-1133">Transmembrane helix</keyword>
<dbReference type="GO" id="GO:0003723">
    <property type="term" value="F:RNA binding"/>
    <property type="evidence" value="ECO:0007669"/>
    <property type="project" value="InterPro"/>
</dbReference>
<comment type="cofactor">
    <cofactor evidence="1">
        <name>Mn(2+)</name>
        <dbReference type="ChEBI" id="CHEBI:29035"/>
    </cofactor>
</comment>
<evidence type="ECO:0000256" key="7">
    <source>
        <dbReference type="ARBA" id="ARBA00022679"/>
    </source>
</evidence>
<keyword evidence="7" id="KW-0808">Transferase</keyword>
<dbReference type="InterPro" id="IPR007012">
    <property type="entry name" value="PolA_pol_cen_dom"/>
</dbReference>
<dbReference type="InterPro" id="IPR007010">
    <property type="entry name" value="PolA_pol_RNA-bd_dom"/>
</dbReference>
<dbReference type="GO" id="GO:0046872">
    <property type="term" value="F:metal ion binding"/>
    <property type="evidence" value="ECO:0007669"/>
    <property type="project" value="UniProtKB-KW"/>
</dbReference>
<dbReference type="Pfam" id="PF20750">
    <property type="entry name" value="PAP_NTPase"/>
    <property type="match status" value="1"/>
</dbReference>
<name>A0A1R2C7W1_9CILI</name>
<evidence type="ECO:0000256" key="12">
    <source>
        <dbReference type="ARBA" id="ARBA00023242"/>
    </source>
</evidence>
<comment type="cofactor">
    <cofactor evidence="2">
        <name>Mg(2+)</name>
        <dbReference type="ChEBI" id="CHEBI:18420"/>
    </cofactor>
</comment>
<dbReference type="PANTHER" id="PTHR10682:SF10">
    <property type="entry name" value="POLYNUCLEOTIDE ADENYLYLTRANSFERASE"/>
    <property type="match status" value="1"/>
</dbReference>
<evidence type="ECO:0000256" key="13">
    <source>
        <dbReference type="SAM" id="Phobius"/>
    </source>
</evidence>
<dbReference type="CDD" id="cd05402">
    <property type="entry name" value="NT_PAP_TUTase"/>
    <property type="match status" value="1"/>
</dbReference>
<dbReference type="GO" id="GO:0031123">
    <property type="term" value="P:RNA 3'-end processing"/>
    <property type="evidence" value="ECO:0007669"/>
    <property type="project" value="InterPro"/>
</dbReference>
<evidence type="ECO:0000256" key="11">
    <source>
        <dbReference type="ARBA" id="ARBA00022842"/>
    </source>
</evidence>
<dbReference type="InterPro" id="IPR011068">
    <property type="entry name" value="NuclTrfase_I-like_C"/>
</dbReference>
<dbReference type="Gene3D" id="3.30.460.10">
    <property type="entry name" value="Beta Polymerase, domain 2"/>
    <property type="match status" value="1"/>
</dbReference>
<dbReference type="GO" id="GO:0005524">
    <property type="term" value="F:ATP binding"/>
    <property type="evidence" value="ECO:0007669"/>
    <property type="project" value="UniProtKB-KW"/>
</dbReference>
<dbReference type="Gene3D" id="3.30.70.590">
    <property type="entry name" value="Poly(A) polymerase predicted RNA binding domain"/>
    <property type="match status" value="1"/>
</dbReference>
<dbReference type="PANTHER" id="PTHR10682">
    <property type="entry name" value="POLY A POLYMERASE"/>
    <property type="match status" value="1"/>
</dbReference>
<dbReference type="Pfam" id="PF04926">
    <property type="entry name" value="PAP_RNA-bind"/>
    <property type="match status" value="1"/>
</dbReference>
<evidence type="ECO:0000313" key="18">
    <source>
        <dbReference type="Proteomes" id="UP000187209"/>
    </source>
</evidence>
<keyword evidence="12" id="KW-0539">Nucleus</keyword>
<evidence type="ECO:0000259" key="15">
    <source>
        <dbReference type="Pfam" id="PF04928"/>
    </source>
</evidence>
<comment type="similarity">
    <text evidence="4">Belongs to the poly(A) polymerase family.</text>
</comment>
<dbReference type="SUPFAM" id="SSF55003">
    <property type="entry name" value="PAP/Archaeal CCA-adding enzyme, C-terminal domain"/>
    <property type="match status" value="1"/>
</dbReference>
<evidence type="ECO:0000259" key="14">
    <source>
        <dbReference type="Pfam" id="PF04926"/>
    </source>
</evidence>
<comment type="caution">
    <text evidence="17">The sequence shown here is derived from an EMBL/GenBank/DDBJ whole genome shotgun (WGS) entry which is preliminary data.</text>
</comment>
<dbReference type="GO" id="GO:0005634">
    <property type="term" value="C:nucleus"/>
    <property type="evidence" value="ECO:0007669"/>
    <property type="project" value="UniProtKB-SubCell"/>
</dbReference>
<dbReference type="GO" id="GO:1990817">
    <property type="term" value="F:poly(A) RNA polymerase activity"/>
    <property type="evidence" value="ECO:0007669"/>
    <property type="project" value="UniProtKB-EC"/>
</dbReference>
<evidence type="ECO:0000256" key="6">
    <source>
        <dbReference type="ARBA" id="ARBA00022664"/>
    </source>
</evidence>
<keyword evidence="10" id="KW-0067">ATP-binding</keyword>
<evidence type="ECO:0000256" key="9">
    <source>
        <dbReference type="ARBA" id="ARBA00022741"/>
    </source>
</evidence>
<dbReference type="Proteomes" id="UP000187209">
    <property type="component" value="Unassembled WGS sequence"/>
</dbReference>
<evidence type="ECO:0000256" key="8">
    <source>
        <dbReference type="ARBA" id="ARBA00022723"/>
    </source>
</evidence>
<dbReference type="Gene3D" id="1.10.1410.10">
    <property type="match status" value="1"/>
</dbReference>
<reference evidence="17 18" key="1">
    <citation type="submission" date="2016-11" db="EMBL/GenBank/DDBJ databases">
        <title>The macronuclear genome of Stentor coeruleus: a giant cell with tiny introns.</title>
        <authorList>
            <person name="Slabodnick M."/>
            <person name="Ruby J.G."/>
            <person name="Reiff S.B."/>
            <person name="Swart E.C."/>
            <person name="Gosai S."/>
            <person name="Prabakaran S."/>
            <person name="Witkowska E."/>
            <person name="Larue G.E."/>
            <person name="Fisher S."/>
            <person name="Freeman R.M."/>
            <person name="Gunawardena J."/>
            <person name="Chu W."/>
            <person name="Stover N.A."/>
            <person name="Gregory B.D."/>
            <person name="Nowacki M."/>
            <person name="Derisi J."/>
            <person name="Roy S.W."/>
            <person name="Marshall W.F."/>
            <person name="Sood P."/>
        </authorList>
    </citation>
    <scope>NUCLEOTIDE SEQUENCE [LARGE SCALE GENOMIC DNA]</scope>
    <source>
        <strain evidence="17">WM001</strain>
    </source>
</reference>
<evidence type="ECO:0000259" key="16">
    <source>
        <dbReference type="Pfam" id="PF20750"/>
    </source>
</evidence>
<keyword evidence="13" id="KW-0472">Membrane</keyword>
<evidence type="ECO:0000256" key="5">
    <source>
        <dbReference type="ARBA" id="ARBA00012388"/>
    </source>
</evidence>
<dbReference type="EC" id="2.7.7.19" evidence="5"/>
<protein>
    <recommendedName>
        <fullName evidence="5">polynucleotide adenylyltransferase</fullName>
        <ecNumber evidence="5">2.7.7.19</ecNumber>
    </recommendedName>
</protein>
<feature type="transmembrane region" description="Helical" evidence="13">
    <location>
        <begin position="181"/>
        <end position="200"/>
    </location>
</feature>
<sequence>MKVTQQSLRSSLDQTLEKHKVKESDKGNAIRSGIVSTLTKEFTNWCSEGQVLTIGSYKLGVHSPDSDIDIVCLAPQRYTRQEFQTEFFTRLQSLPDVSYCYGIFRAKVPLIKLVINEIRIDLQYANTDQDIHNLRVEILEEATLLSLNAYRNNDMILTLVPNIESFKSMLRAVKIWAKKRGLYSGIFGFLGGAAWSLLAAKICILYPSLSEPELIYKFFKVYSMWDWSVPICLNPEQNSYAYPTYQGHMTILTPAYPSYNAAYTLTASSYYCIVQELELACKIVKDILEGNQEWQALFEEIDFFQQYRYLLKVTIHASSENDYETWSGLVFSRIKFLMQELEHMYPRPVVVFYNKPFEVVHKSYKVSYNYFIGLNFNFPQNVKVDLRMPIHNFCTVLNEQRPNKSGMSLRINFMPRKDLTYTKQFLRS</sequence>
<proteinExistence type="inferred from homology"/>